<proteinExistence type="predicted"/>
<keyword evidence="2" id="KW-1185">Reference proteome</keyword>
<gene>
    <name evidence="1" type="ORF">HAX54_005374</name>
</gene>
<dbReference type="Proteomes" id="UP000823775">
    <property type="component" value="Unassembled WGS sequence"/>
</dbReference>
<protein>
    <submittedName>
        <fullName evidence="1">Uncharacterized protein</fullName>
    </submittedName>
</protein>
<sequence>MAMVQVPTVSQRVNEEIRKKREADNQRFDVSVSLEKFLLNRDCTVIKEKHICPNGLPDKFPLFWEILDRDEEYSKRKKRNLVDTFHTFPVIELEGLEGATFEHTQSDTTSRPLAATTSSRLNPVITQDLNDVIVVVTIEVSQMETSMLGTNGTTLDLTRMMETEGIVLELAAPQQAYLYHQ</sequence>
<evidence type="ECO:0000313" key="1">
    <source>
        <dbReference type="EMBL" id="MCD7467755.1"/>
    </source>
</evidence>
<name>A0ABS8T9Y1_DATST</name>
<organism evidence="1 2">
    <name type="scientific">Datura stramonium</name>
    <name type="common">Jimsonweed</name>
    <name type="synonym">Common thornapple</name>
    <dbReference type="NCBI Taxonomy" id="4076"/>
    <lineage>
        <taxon>Eukaryota</taxon>
        <taxon>Viridiplantae</taxon>
        <taxon>Streptophyta</taxon>
        <taxon>Embryophyta</taxon>
        <taxon>Tracheophyta</taxon>
        <taxon>Spermatophyta</taxon>
        <taxon>Magnoliopsida</taxon>
        <taxon>eudicotyledons</taxon>
        <taxon>Gunneridae</taxon>
        <taxon>Pentapetalae</taxon>
        <taxon>asterids</taxon>
        <taxon>lamiids</taxon>
        <taxon>Solanales</taxon>
        <taxon>Solanaceae</taxon>
        <taxon>Solanoideae</taxon>
        <taxon>Datureae</taxon>
        <taxon>Datura</taxon>
    </lineage>
</organism>
<comment type="caution">
    <text evidence="1">The sequence shown here is derived from an EMBL/GenBank/DDBJ whole genome shotgun (WGS) entry which is preliminary data.</text>
</comment>
<dbReference type="EMBL" id="JACEIK010001267">
    <property type="protein sequence ID" value="MCD7467755.1"/>
    <property type="molecule type" value="Genomic_DNA"/>
</dbReference>
<accession>A0ABS8T9Y1</accession>
<reference evidence="1 2" key="1">
    <citation type="journal article" date="2021" name="BMC Genomics">
        <title>Datura genome reveals duplications of psychoactive alkaloid biosynthetic genes and high mutation rate following tissue culture.</title>
        <authorList>
            <person name="Rajewski A."/>
            <person name="Carter-House D."/>
            <person name="Stajich J."/>
            <person name="Litt A."/>
        </authorList>
    </citation>
    <scope>NUCLEOTIDE SEQUENCE [LARGE SCALE GENOMIC DNA]</scope>
    <source>
        <strain evidence="1">AR-01</strain>
    </source>
</reference>
<evidence type="ECO:0000313" key="2">
    <source>
        <dbReference type="Proteomes" id="UP000823775"/>
    </source>
</evidence>